<accession>A0ABW7PL44</accession>
<evidence type="ECO:0000313" key="1">
    <source>
        <dbReference type="EMBL" id="MFH7598741.1"/>
    </source>
</evidence>
<name>A0ABW7PL44_9ACTN</name>
<dbReference type="InterPro" id="IPR011033">
    <property type="entry name" value="PRC_barrel-like_sf"/>
</dbReference>
<organism evidence="1 2">
    <name type="scientific">Streptomyces racemochromogenes</name>
    <dbReference type="NCBI Taxonomy" id="67353"/>
    <lineage>
        <taxon>Bacteria</taxon>
        <taxon>Bacillati</taxon>
        <taxon>Actinomycetota</taxon>
        <taxon>Actinomycetes</taxon>
        <taxon>Kitasatosporales</taxon>
        <taxon>Streptomycetaceae</taxon>
        <taxon>Streptomyces</taxon>
    </lineage>
</organism>
<evidence type="ECO:0000313" key="2">
    <source>
        <dbReference type="Proteomes" id="UP001610631"/>
    </source>
</evidence>
<dbReference type="RefSeq" id="WP_395512417.1">
    <property type="nucleotide sequence ID" value="NZ_JBBDHD010000093.1"/>
</dbReference>
<dbReference type="InterPro" id="IPR014747">
    <property type="entry name" value="Bac_photo_RC_H_C"/>
</dbReference>
<comment type="caution">
    <text evidence="1">The sequence shown here is derived from an EMBL/GenBank/DDBJ whole genome shotgun (WGS) entry which is preliminary data.</text>
</comment>
<dbReference type="EMBL" id="JBBDHD010000093">
    <property type="protein sequence ID" value="MFH7598741.1"/>
    <property type="molecule type" value="Genomic_DNA"/>
</dbReference>
<proteinExistence type="predicted"/>
<dbReference type="Gene3D" id="3.90.50.10">
    <property type="entry name" value="Photosynthetic Reaction Center, subunit H, domain 2"/>
    <property type="match status" value="1"/>
</dbReference>
<sequence length="122" mass="13567">MNENAWDYRETDARPQGIDLRGFKVEAVDGSIGKVDKHSDEAGSAWIVVDTGPWIFGKEVLLPAGTVSRIDVAEETVHVDRTKEQIKNAPEFHRETHLGNADYHDELGAYYLLGAPFGGRPF</sequence>
<protein>
    <submittedName>
        <fullName evidence="1">PRC-barrel domain-containing protein</fullName>
    </submittedName>
</protein>
<keyword evidence="2" id="KW-1185">Reference proteome</keyword>
<reference evidence="1 2" key="1">
    <citation type="submission" date="2024-03" db="EMBL/GenBank/DDBJ databases">
        <title>Whole genome sequencing of Streptomyces racemochromogenes, to identify antimicrobial biosynthetic gene clusters.</title>
        <authorList>
            <person name="Suryawanshi P."/>
            <person name="Krishnaraj P.U."/>
            <person name="Arun Y.P."/>
            <person name="Suryawanshi M.P."/>
            <person name="Rakshit O."/>
        </authorList>
    </citation>
    <scope>NUCLEOTIDE SEQUENCE [LARGE SCALE GENOMIC DNA]</scope>
    <source>
        <strain evidence="1 2">AUDT626</strain>
    </source>
</reference>
<dbReference type="Proteomes" id="UP001610631">
    <property type="component" value="Unassembled WGS sequence"/>
</dbReference>
<gene>
    <name evidence="1" type="ORF">WDV06_27145</name>
</gene>
<dbReference type="SUPFAM" id="SSF50346">
    <property type="entry name" value="PRC-barrel domain"/>
    <property type="match status" value="1"/>
</dbReference>